<reference evidence="3 4" key="1">
    <citation type="journal article" date="2018" name="PLoS Genet.">
        <title>Population sequencing reveals clonal diversity and ancestral inbreeding in the grapevine cultivar Chardonnay.</title>
        <authorList>
            <person name="Roach M.J."/>
            <person name="Johnson D.L."/>
            <person name="Bohlmann J."/>
            <person name="van Vuuren H.J."/>
            <person name="Jones S.J."/>
            <person name="Pretorius I.S."/>
            <person name="Schmidt S.A."/>
            <person name="Borneman A.R."/>
        </authorList>
    </citation>
    <scope>NUCLEOTIDE SEQUENCE [LARGE SCALE GENOMIC DNA]</scope>
    <source>
        <strain evidence="4">cv. Chardonnay</strain>
        <tissue evidence="3">Leaf</tissue>
    </source>
</reference>
<dbReference type="GO" id="GO:0003676">
    <property type="term" value="F:nucleic acid binding"/>
    <property type="evidence" value="ECO:0007669"/>
    <property type="project" value="InterPro"/>
</dbReference>
<dbReference type="InterPro" id="IPR001584">
    <property type="entry name" value="Integrase_cat-core"/>
</dbReference>
<gene>
    <name evidence="3" type="primary">POLX_1353</name>
    <name evidence="3" type="ORF">CK203_031827</name>
</gene>
<dbReference type="EMBL" id="QGNW01000095">
    <property type="protein sequence ID" value="RVW98197.1"/>
    <property type="molecule type" value="Genomic_DNA"/>
</dbReference>
<dbReference type="GO" id="GO:0015074">
    <property type="term" value="P:DNA integration"/>
    <property type="evidence" value="ECO:0007669"/>
    <property type="project" value="InterPro"/>
</dbReference>
<dbReference type="InterPro" id="IPR012337">
    <property type="entry name" value="RNaseH-like_sf"/>
</dbReference>
<feature type="region of interest" description="Disordered" evidence="1">
    <location>
        <begin position="266"/>
        <end position="288"/>
    </location>
</feature>
<comment type="caution">
    <text evidence="3">The sequence shown here is derived from an EMBL/GenBank/DDBJ whole genome shotgun (WGS) entry which is preliminary data.</text>
</comment>
<protein>
    <submittedName>
        <fullName evidence="3">Retrovirus-related Pol polyprotein from transposon TNT 1-94</fullName>
    </submittedName>
</protein>
<dbReference type="InterPro" id="IPR036397">
    <property type="entry name" value="RNaseH_sf"/>
</dbReference>
<evidence type="ECO:0000256" key="1">
    <source>
        <dbReference type="SAM" id="MobiDB-lite"/>
    </source>
</evidence>
<feature type="region of interest" description="Disordered" evidence="1">
    <location>
        <begin position="334"/>
        <end position="353"/>
    </location>
</feature>
<feature type="domain" description="Integrase catalytic" evidence="2">
    <location>
        <begin position="115"/>
        <end position="248"/>
    </location>
</feature>
<organism evidence="3 4">
    <name type="scientific">Vitis vinifera</name>
    <name type="common">Grape</name>
    <dbReference type="NCBI Taxonomy" id="29760"/>
    <lineage>
        <taxon>Eukaryota</taxon>
        <taxon>Viridiplantae</taxon>
        <taxon>Streptophyta</taxon>
        <taxon>Embryophyta</taxon>
        <taxon>Tracheophyta</taxon>
        <taxon>Spermatophyta</taxon>
        <taxon>Magnoliopsida</taxon>
        <taxon>eudicotyledons</taxon>
        <taxon>Gunneridae</taxon>
        <taxon>Pentapetalae</taxon>
        <taxon>rosids</taxon>
        <taxon>Vitales</taxon>
        <taxon>Vitaceae</taxon>
        <taxon>Viteae</taxon>
        <taxon>Vitis</taxon>
    </lineage>
</organism>
<proteinExistence type="predicted"/>
<dbReference type="PANTHER" id="PTHR42648">
    <property type="entry name" value="TRANSPOSASE, PUTATIVE-RELATED"/>
    <property type="match status" value="1"/>
</dbReference>
<dbReference type="InterPro" id="IPR039537">
    <property type="entry name" value="Retrotran_Ty1/copia-like"/>
</dbReference>
<evidence type="ECO:0000259" key="2">
    <source>
        <dbReference type="PROSITE" id="PS50994"/>
    </source>
</evidence>
<evidence type="ECO:0000313" key="3">
    <source>
        <dbReference type="EMBL" id="RVW98197.1"/>
    </source>
</evidence>
<accession>A0A438IN98</accession>
<dbReference type="Gene3D" id="3.30.420.10">
    <property type="entry name" value="Ribonuclease H-like superfamily/Ribonuclease H"/>
    <property type="match status" value="1"/>
</dbReference>
<evidence type="ECO:0000313" key="4">
    <source>
        <dbReference type="Proteomes" id="UP000288805"/>
    </source>
</evidence>
<dbReference type="PANTHER" id="PTHR42648:SF22">
    <property type="entry name" value="REVERSE TRANSCRIPTASE TY1_COPIA-TYPE DOMAIN-CONTAINING PROTEIN"/>
    <property type="match status" value="1"/>
</dbReference>
<sequence length="397" mass="44458">MKDLEDIAVYRKSIERQWVHIFLVGLDGDFEQSDSDQPRIGGTNPRPTILRQTLILISQHSNALTTIRLVIPRVVALKLWDIQTEANVVEKASVLVAATDYGDRSHPLDLPHKKLFPQPMDIQTRQTIGCGIKQGKLYYLDLQSKDSNKLRQALMADGSEGEKKKMTWLCLMKTKDEVNLLFKKFHKMIETQYNAKVRVLRSHNSGEYQSSNLQKYLEGHGIIHQTTCSNTPQQNGVAERKNRHLLEEDEFGQSELVNQEAGELDMSGTTLEPSSNEPSPPSKQFGSQDVFTEIPNQSSSVQGVLNLEPDPFMKRLPHRHNIALKSFAISKSGMQGAKDVRTGRPDTPSDGSGTMIRTNIRIGYAIVRGYHECGVLLPEGVRLGERATCPLGESGWS</sequence>
<dbReference type="AlphaFoldDB" id="A0A438IN98"/>
<dbReference type="PROSITE" id="PS50994">
    <property type="entry name" value="INTEGRASE"/>
    <property type="match status" value="1"/>
</dbReference>
<dbReference type="SUPFAM" id="SSF53098">
    <property type="entry name" value="Ribonuclease H-like"/>
    <property type="match status" value="1"/>
</dbReference>
<name>A0A438IN98_VITVI</name>
<dbReference type="Proteomes" id="UP000288805">
    <property type="component" value="Unassembled WGS sequence"/>
</dbReference>